<name>A0ABY5FZB9_9MICO</name>
<dbReference type="InterPro" id="IPR029058">
    <property type="entry name" value="AB_hydrolase_fold"/>
</dbReference>
<keyword evidence="2" id="KW-1185">Reference proteome</keyword>
<dbReference type="RefSeq" id="WP_255160600.1">
    <property type="nucleotide sequence ID" value="NZ_CP101497.1"/>
</dbReference>
<dbReference type="Gene3D" id="3.40.50.1820">
    <property type="entry name" value="alpha/beta hydrolase"/>
    <property type="match status" value="1"/>
</dbReference>
<accession>A0ABY5FZB9</accession>
<proteinExistence type="predicted"/>
<dbReference type="Proteomes" id="UP001060039">
    <property type="component" value="Chromosome"/>
</dbReference>
<organism evidence="1 2">
    <name type="scientific">Microcella humidisoli</name>
    <dbReference type="NCBI Taxonomy" id="2963406"/>
    <lineage>
        <taxon>Bacteria</taxon>
        <taxon>Bacillati</taxon>
        <taxon>Actinomycetota</taxon>
        <taxon>Actinomycetes</taxon>
        <taxon>Micrococcales</taxon>
        <taxon>Microbacteriaceae</taxon>
        <taxon>Microcella</taxon>
    </lineage>
</organism>
<protein>
    <recommendedName>
        <fullName evidence="3">Alpha/beta hydrolase family protein</fullName>
    </recommendedName>
</protein>
<evidence type="ECO:0000313" key="2">
    <source>
        <dbReference type="Proteomes" id="UP001060039"/>
    </source>
</evidence>
<sequence length="470" mass="47173">MTSGLAGGPGGLAVGVGAAVATDELERLAGALRSASAHCGEVVLRIPPLRTGESAGRDADLWQVQGAARTSAERLAALARSLHDAATLYESAEAATARALEAVAAQLAAAAGLLLSRLGVLLLPALVTAAGRAAALWGLVPPEQRQALGAAIGDGPLPAVLSEPAALEALRFALSLADDAALGAAGVPPALVAAIGETGLGAVGLDSAALAVVGLAALAGASGVDPVRIDRVGADLRRGGESRPVAPPTSLADRAGRIPEPAAPIVIERYVLADGSPHVEVFIAGTDAQAELGGDRPWDMASNVAIIAGEPASSVQAVRAALDAEGVTSTTSIVFTGYSQGGAIATVLAESGDYRTTGLLTVGAPSGDLPVRGDYPAIVIEHREDLVPVLSGIRRESTAVIVRGDGLRADEQTEGMLPAHDLERYRRTASAADSHDSAALRAAIDALPRPTGAGERTAWTATRIPRTGAD</sequence>
<gene>
    <name evidence="1" type="ORF">NNL39_05025</name>
</gene>
<evidence type="ECO:0000313" key="1">
    <source>
        <dbReference type="EMBL" id="UTT63469.1"/>
    </source>
</evidence>
<evidence type="ECO:0008006" key="3">
    <source>
        <dbReference type="Google" id="ProtNLM"/>
    </source>
</evidence>
<reference evidence="1" key="1">
    <citation type="submission" date="2022-07" db="EMBL/GenBank/DDBJ databases">
        <title>Taxonomic analysis of Microcella humidisoli nov. sp., isolated from riverside soil.</title>
        <authorList>
            <person name="Molina K.M."/>
            <person name="Kim S.B."/>
        </authorList>
    </citation>
    <scope>NUCLEOTIDE SEQUENCE</scope>
    <source>
        <strain evidence="1">MMS21-STM10</strain>
    </source>
</reference>
<dbReference type="SUPFAM" id="SSF53474">
    <property type="entry name" value="alpha/beta-Hydrolases"/>
    <property type="match status" value="1"/>
</dbReference>
<dbReference type="EMBL" id="CP101497">
    <property type="protein sequence ID" value="UTT63469.1"/>
    <property type="molecule type" value="Genomic_DNA"/>
</dbReference>